<dbReference type="PaxDb" id="30732-ENSOMEP00000023043"/>
<keyword evidence="3" id="KW-1185">Reference proteome</keyword>
<dbReference type="Ensembl" id="ENSOMET00000013222.1">
    <property type="protein sequence ID" value="ENSOMEP00000023043.1"/>
    <property type="gene ID" value="ENSOMEG00000002932.1"/>
</dbReference>
<dbReference type="OMA" id="SMMQDPW"/>
<evidence type="ECO:0000256" key="1">
    <source>
        <dbReference type="SAM" id="MobiDB-lite"/>
    </source>
</evidence>
<feature type="region of interest" description="Disordered" evidence="1">
    <location>
        <begin position="1"/>
        <end position="101"/>
    </location>
</feature>
<proteinExistence type="predicted"/>
<name>A0A3B3CZ16_ORYME</name>
<feature type="compositionally biased region" description="Low complexity" evidence="1">
    <location>
        <begin position="89"/>
        <end position="101"/>
    </location>
</feature>
<dbReference type="Proteomes" id="UP000261560">
    <property type="component" value="Unplaced"/>
</dbReference>
<dbReference type="InterPro" id="IPR028265">
    <property type="entry name" value="TTDN1/SICKLE"/>
</dbReference>
<reference evidence="2" key="1">
    <citation type="submission" date="2025-08" db="UniProtKB">
        <authorList>
            <consortium name="Ensembl"/>
        </authorList>
    </citation>
    <scope>IDENTIFICATION</scope>
</reference>
<accession>A0A3B3CZ16</accession>
<organism evidence="2 3">
    <name type="scientific">Oryzias melastigma</name>
    <name type="common">Marine medaka</name>
    <dbReference type="NCBI Taxonomy" id="30732"/>
    <lineage>
        <taxon>Eukaryota</taxon>
        <taxon>Metazoa</taxon>
        <taxon>Chordata</taxon>
        <taxon>Craniata</taxon>
        <taxon>Vertebrata</taxon>
        <taxon>Euteleostomi</taxon>
        <taxon>Actinopterygii</taxon>
        <taxon>Neopterygii</taxon>
        <taxon>Teleostei</taxon>
        <taxon>Neoteleostei</taxon>
        <taxon>Acanthomorphata</taxon>
        <taxon>Ovalentaria</taxon>
        <taxon>Atherinomorphae</taxon>
        <taxon>Beloniformes</taxon>
        <taxon>Adrianichthyidae</taxon>
        <taxon>Oryziinae</taxon>
        <taxon>Oryzias</taxon>
    </lineage>
</organism>
<sequence>MYRTPCGRAQRSPGGPRPAGRFPSPEPRWGSPYPGSPRGFSPEFSPRFPAGSNQGHYNRQDQEGSPGGYGGWSRGFSGQMRRRGHGFRRPQNFSPSFSPNSQVSGVACPNHVGWVGAVTGDVGVEKFFNPSMLQDPWKNLQPVTAEESRKSKHTHTHRPTQTAAGPTHSCLLQALFM</sequence>
<evidence type="ECO:0000313" key="3">
    <source>
        <dbReference type="Proteomes" id="UP000261560"/>
    </source>
</evidence>
<evidence type="ECO:0008006" key="4">
    <source>
        <dbReference type="Google" id="ProtNLM"/>
    </source>
</evidence>
<dbReference type="AlphaFoldDB" id="A0A3B3CZ16"/>
<dbReference type="GeneTree" id="ENSGT00730000113898"/>
<protein>
    <recommendedName>
        <fullName evidence="4">M-phase specific PLK1 interacting protein</fullName>
    </recommendedName>
</protein>
<dbReference type="Pfam" id="PF15502">
    <property type="entry name" value="MPLKIP"/>
    <property type="match status" value="1"/>
</dbReference>
<evidence type="ECO:0000313" key="2">
    <source>
        <dbReference type="Ensembl" id="ENSOMEP00000023043.1"/>
    </source>
</evidence>
<reference evidence="2" key="2">
    <citation type="submission" date="2025-09" db="UniProtKB">
        <authorList>
            <consortium name="Ensembl"/>
        </authorList>
    </citation>
    <scope>IDENTIFICATION</scope>
</reference>